<dbReference type="SUPFAM" id="SSF158622">
    <property type="entry name" value="YheA/YmcA-like"/>
    <property type="match status" value="1"/>
</dbReference>
<dbReference type="Proteomes" id="UP000051589">
    <property type="component" value="Unassembled WGS sequence"/>
</dbReference>
<gene>
    <name evidence="2" type="ORF">FD13_GL000248</name>
</gene>
<organism evidence="2 3">
    <name type="scientific">Levilactobacillus senmaizukei DSM 21775 = NBRC 103853</name>
    <dbReference type="NCBI Taxonomy" id="1423803"/>
    <lineage>
        <taxon>Bacteria</taxon>
        <taxon>Bacillati</taxon>
        <taxon>Bacillota</taxon>
        <taxon>Bacilli</taxon>
        <taxon>Lactobacillales</taxon>
        <taxon>Lactobacillaceae</taxon>
        <taxon>Levilactobacillus</taxon>
    </lineage>
</organism>
<dbReference type="EMBL" id="AYZH01000010">
    <property type="protein sequence ID" value="KRN02109.1"/>
    <property type="molecule type" value="Genomic_DNA"/>
</dbReference>
<evidence type="ECO:0000313" key="2">
    <source>
        <dbReference type="EMBL" id="KRN02109.1"/>
    </source>
</evidence>
<dbReference type="InterPro" id="IPR010368">
    <property type="entry name" value="Com_YlbF"/>
</dbReference>
<dbReference type="HAMAP" id="MF_01526">
    <property type="entry name" value="UPF0342"/>
    <property type="match status" value="1"/>
</dbReference>
<proteinExistence type="inferred from homology"/>
<dbReference type="OrthoDB" id="9811402at2"/>
<dbReference type="RefSeq" id="WP_061776502.1">
    <property type="nucleotide sequence ID" value="NZ_AYZH01000010.1"/>
</dbReference>
<evidence type="ECO:0000313" key="3">
    <source>
        <dbReference type="Proteomes" id="UP000051589"/>
    </source>
</evidence>
<evidence type="ECO:0000256" key="1">
    <source>
        <dbReference type="HAMAP-Rule" id="MF_01526"/>
    </source>
</evidence>
<comment type="similarity">
    <text evidence="1">Belongs to the UPF0342 family.</text>
</comment>
<comment type="caution">
    <text evidence="2">The sequence shown here is derived from an EMBL/GenBank/DDBJ whole genome shotgun (WGS) entry which is preliminary data.</text>
</comment>
<protein>
    <recommendedName>
        <fullName evidence="1">UPF0342 protein FD13_GL000248</fullName>
    </recommendedName>
</protein>
<name>A0A0R2DQ51_9LACO</name>
<dbReference type="InterPro" id="IPR023378">
    <property type="entry name" value="YheA/YmcA-like_dom_sf"/>
</dbReference>
<dbReference type="AlphaFoldDB" id="A0A0R2DQ51"/>
<reference evidence="2 3" key="1">
    <citation type="journal article" date="2015" name="Genome Announc.">
        <title>Expanding the biotechnology potential of lactobacilli through comparative genomics of 213 strains and associated genera.</title>
        <authorList>
            <person name="Sun Z."/>
            <person name="Harris H.M."/>
            <person name="McCann A."/>
            <person name="Guo C."/>
            <person name="Argimon S."/>
            <person name="Zhang W."/>
            <person name="Yang X."/>
            <person name="Jeffery I.B."/>
            <person name="Cooney J.C."/>
            <person name="Kagawa T.F."/>
            <person name="Liu W."/>
            <person name="Song Y."/>
            <person name="Salvetti E."/>
            <person name="Wrobel A."/>
            <person name="Rasinkangas P."/>
            <person name="Parkhill J."/>
            <person name="Rea M.C."/>
            <person name="O'Sullivan O."/>
            <person name="Ritari J."/>
            <person name="Douillard F.P."/>
            <person name="Paul Ross R."/>
            <person name="Yang R."/>
            <person name="Briner A.E."/>
            <person name="Felis G.E."/>
            <person name="de Vos W.M."/>
            <person name="Barrangou R."/>
            <person name="Klaenhammer T.R."/>
            <person name="Caufield P.W."/>
            <person name="Cui Y."/>
            <person name="Zhang H."/>
            <person name="O'Toole P.W."/>
        </authorList>
    </citation>
    <scope>NUCLEOTIDE SEQUENCE [LARGE SCALE GENOMIC DNA]</scope>
    <source>
        <strain evidence="2 3">DSM 21775</strain>
    </source>
</reference>
<dbReference type="STRING" id="1423803.FD13_GL000248"/>
<keyword evidence="3" id="KW-1185">Reference proteome</keyword>
<dbReference type="Gene3D" id="1.20.1500.10">
    <property type="entry name" value="YheA/YmcA-like"/>
    <property type="match status" value="1"/>
</dbReference>
<dbReference type="Pfam" id="PF06133">
    <property type="entry name" value="Com_YlbF"/>
    <property type="match status" value="1"/>
</dbReference>
<dbReference type="PATRIC" id="fig|1423803.3.peg.242"/>
<accession>A0A0R2DQ51</accession>
<sequence length="114" mass="13060">MAEKMKTLGTEVAQALQETSEFQGLQDAFEAMKADEATYTLFKQFQQIQMDLQQKQMAGQQLTDDEMKHAREVADQVAKIDVIKTLMDKERDVNNLLSDLNKMITQPIEDIYQG</sequence>